<organism evidence="12 13">
    <name type="scientific">Notechis scutatus</name>
    <name type="common">mainland tiger snake</name>
    <dbReference type="NCBI Taxonomy" id="8663"/>
    <lineage>
        <taxon>Eukaryota</taxon>
        <taxon>Metazoa</taxon>
        <taxon>Chordata</taxon>
        <taxon>Craniata</taxon>
        <taxon>Vertebrata</taxon>
        <taxon>Euteleostomi</taxon>
        <taxon>Lepidosauria</taxon>
        <taxon>Squamata</taxon>
        <taxon>Bifurcata</taxon>
        <taxon>Unidentata</taxon>
        <taxon>Episquamata</taxon>
        <taxon>Toxicofera</taxon>
        <taxon>Serpentes</taxon>
        <taxon>Colubroidea</taxon>
        <taxon>Elapidae</taxon>
        <taxon>Hydrophiinae</taxon>
        <taxon>Notechis</taxon>
    </lineage>
</organism>
<sequence>MEPPPVPAAAAAAASPERLFDSHRLPSDGPLPVLLALLLYAPVGLCLLLVRLFVGLHVFLVSCALPDGAPRRFLVRAMCSVLGLFVWQSRPRSARARVLVANHVTPFDHNVLGLLASCSAPVLNGAAGFLCWSRGFLEVAGAESRAELLESLKGYCLQGGNPPLLLFPEEETTNGRVGLLRFSSWPFSIVDAVQPLALQVWRPFVAVSVAGASWFTELLWTFFVPFTVYQVRWLPSVYREAEETQEEFALRVQELLALELGVVSTCLTAADKAEHLKRLRHHPPASRPPPPSSQPSGSRPQVSRSMPSPENVRLIGMAQRVQEVLPQVPMSAIRKDLAQTNCVDTTIANLLEGRVPFVPEAETEGFVAAAPSFYGAQDPSTSRIAPASGKLFARSAEARQLSLQERKQALWDYARRRYTEKYGIAHAEGSC</sequence>
<dbReference type="InterPro" id="IPR003892">
    <property type="entry name" value="CUE"/>
</dbReference>
<feature type="region of interest" description="Disordered" evidence="9">
    <location>
        <begin position="280"/>
        <end position="309"/>
    </location>
</feature>
<evidence type="ECO:0000256" key="5">
    <source>
        <dbReference type="ARBA" id="ARBA00023136"/>
    </source>
</evidence>
<name>A0A6J1UMX5_9SAUR</name>
<dbReference type="GeneID" id="113417883"/>
<feature type="compositionally biased region" description="Low complexity" evidence="9">
    <location>
        <begin position="294"/>
        <end position="305"/>
    </location>
</feature>
<dbReference type="Gene3D" id="1.10.8.10">
    <property type="entry name" value="DNA helicase RuvA subunit, C-terminal domain"/>
    <property type="match status" value="1"/>
</dbReference>
<feature type="domain" description="CUE" evidence="11">
    <location>
        <begin position="313"/>
        <end position="355"/>
    </location>
</feature>
<dbReference type="GO" id="GO:0036503">
    <property type="term" value="P:ERAD pathway"/>
    <property type="evidence" value="ECO:0007669"/>
    <property type="project" value="InterPro"/>
</dbReference>
<evidence type="ECO:0000256" key="7">
    <source>
        <dbReference type="ARBA" id="ARBA00035685"/>
    </source>
</evidence>
<accession>A0A6J1UMX5</accession>
<dbReference type="CTD" id="550"/>
<evidence type="ECO:0000256" key="4">
    <source>
        <dbReference type="ARBA" id="ARBA00022824"/>
    </source>
</evidence>
<evidence type="ECO:0000256" key="2">
    <source>
        <dbReference type="ARBA" id="ARBA00004502"/>
    </source>
</evidence>
<dbReference type="SMART" id="SM00546">
    <property type="entry name" value="CUE"/>
    <property type="match status" value="1"/>
</dbReference>
<dbReference type="KEGG" id="nss:113417883"/>
<dbReference type="PANTHER" id="PTHR15486:SF96">
    <property type="entry name" value="LIPID DROPLET-REGULATING VLDL ASSEMBLY FACTOR AUP1"/>
    <property type="match status" value="1"/>
</dbReference>
<protein>
    <recommendedName>
        <fullName evidence="7">Lipid droplet-regulating VLDL assembly factor AUP1</fullName>
    </recommendedName>
    <alternativeName>
        <fullName evidence="8">Ancient ubiquitous protein 1</fullName>
    </alternativeName>
</protein>
<evidence type="ECO:0000313" key="12">
    <source>
        <dbReference type="Proteomes" id="UP000504612"/>
    </source>
</evidence>
<dbReference type="GO" id="GO:0005811">
    <property type="term" value="C:lipid droplet"/>
    <property type="evidence" value="ECO:0007669"/>
    <property type="project" value="UniProtKB-SubCell"/>
</dbReference>
<dbReference type="FunFam" id="1.10.8.10:FF:000049">
    <property type="entry name" value="ancient ubiquitous protein 1 isoform X2"/>
    <property type="match status" value="1"/>
</dbReference>
<dbReference type="CDD" id="cd14420">
    <property type="entry name" value="CUE_AUP1"/>
    <property type="match status" value="1"/>
</dbReference>
<keyword evidence="10" id="KW-1133">Transmembrane helix</keyword>
<feature type="transmembrane region" description="Helical" evidence="10">
    <location>
        <begin position="33"/>
        <end position="61"/>
    </location>
</feature>
<evidence type="ECO:0000256" key="6">
    <source>
        <dbReference type="ARBA" id="ARBA00035634"/>
    </source>
</evidence>
<keyword evidence="4" id="KW-0256">Endoplasmic reticulum</keyword>
<comment type="subcellular location">
    <subcellularLocation>
        <location evidence="1">Endoplasmic reticulum membrane</location>
        <topology evidence="1">Peripheral membrane protein</topology>
    </subcellularLocation>
    <subcellularLocation>
        <location evidence="2">Lipid droplet</location>
    </subcellularLocation>
</comment>
<dbReference type="AlphaFoldDB" id="A0A6J1UMX5"/>
<evidence type="ECO:0000256" key="10">
    <source>
        <dbReference type="SAM" id="Phobius"/>
    </source>
</evidence>
<evidence type="ECO:0000256" key="1">
    <source>
        <dbReference type="ARBA" id="ARBA00004406"/>
    </source>
</evidence>
<dbReference type="InterPro" id="IPR048056">
    <property type="entry name" value="AUP1_CUE"/>
</dbReference>
<reference evidence="13" key="1">
    <citation type="submission" date="2025-08" db="UniProtKB">
        <authorList>
            <consortium name="RefSeq"/>
        </authorList>
    </citation>
    <scope>IDENTIFICATION</scope>
</reference>
<evidence type="ECO:0000256" key="8">
    <source>
        <dbReference type="ARBA" id="ARBA00035713"/>
    </source>
</evidence>
<keyword evidence="10" id="KW-0812">Transmembrane</keyword>
<dbReference type="Pfam" id="PF02845">
    <property type="entry name" value="CUE"/>
    <property type="match status" value="1"/>
</dbReference>
<dbReference type="GO" id="GO:0005789">
    <property type="term" value="C:endoplasmic reticulum membrane"/>
    <property type="evidence" value="ECO:0007669"/>
    <property type="project" value="UniProtKB-SubCell"/>
</dbReference>
<keyword evidence="3" id="KW-0551">Lipid droplet</keyword>
<gene>
    <name evidence="13" type="primary">AUP1</name>
</gene>
<keyword evidence="12" id="KW-1185">Reference proteome</keyword>
<dbReference type="PROSITE" id="PS51140">
    <property type="entry name" value="CUE"/>
    <property type="match status" value="1"/>
</dbReference>
<dbReference type="GO" id="GO:0043130">
    <property type="term" value="F:ubiquitin binding"/>
    <property type="evidence" value="ECO:0007669"/>
    <property type="project" value="InterPro"/>
</dbReference>
<dbReference type="RefSeq" id="XP_026532281.1">
    <property type="nucleotide sequence ID" value="XM_026676496.1"/>
</dbReference>
<evidence type="ECO:0000259" key="11">
    <source>
        <dbReference type="PROSITE" id="PS51140"/>
    </source>
</evidence>
<keyword evidence="5 10" id="KW-0472">Membrane</keyword>
<comment type="similarity">
    <text evidence="6">Belongs to the AUP1 family.</text>
</comment>
<evidence type="ECO:0000256" key="3">
    <source>
        <dbReference type="ARBA" id="ARBA00022677"/>
    </source>
</evidence>
<evidence type="ECO:0000256" key="9">
    <source>
        <dbReference type="SAM" id="MobiDB-lite"/>
    </source>
</evidence>
<evidence type="ECO:0000313" key="13">
    <source>
        <dbReference type="RefSeq" id="XP_026532281.1"/>
    </source>
</evidence>
<proteinExistence type="inferred from homology"/>
<dbReference type="PANTHER" id="PTHR15486">
    <property type="entry name" value="ANCIENT UBIQUITOUS PROTEIN"/>
    <property type="match status" value="1"/>
</dbReference>
<dbReference type="Proteomes" id="UP000504612">
    <property type="component" value="Unplaced"/>
</dbReference>